<evidence type="ECO:0000256" key="4">
    <source>
        <dbReference type="ARBA" id="ARBA00022964"/>
    </source>
</evidence>
<dbReference type="Proteomes" id="UP000241362">
    <property type="component" value="Unassembled WGS sequence"/>
</dbReference>
<proteinExistence type="predicted"/>
<comment type="caution">
    <text evidence="9">The sequence shown here is derived from an EMBL/GenBank/DDBJ whole genome shotgun (WGS) entry which is preliminary data.</text>
</comment>
<dbReference type="GO" id="GO:0016705">
    <property type="term" value="F:oxidoreductase activity, acting on paired donors, with incorporation or reduction of molecular oxygen"/>
    <property type="evidence" value="ECO:0007669"/>
    <property type="project" value="InterPro"/>
</dbReference>
<dbReference type="PROSITE" id="PS51471">
    <property type="entry name" value="FE2OG_OXY"/>
    <property type="match status" value="1"/>
</dbReference>
<keyword evidence="2" id="KW-0479">Metal-binding</keyword>
<feature type="domain" description="Fe2OG dioxygenase" evidence="8">
    <location>
        <begin position="257"/>
        <end position="354"/>
    </location>
</feature>
<evidence type="ECO:0000313" key="9">
    <source>
        <dbReference type="EMBL" id="PTE13106.1"/>
    </source>
</evidence>
<evidence type="ECO:0000256" key="6">
    <source>
        <dbReference type="ARBA" id="ARBA00023004"/>
    </source>
</evidence>
<sequence>MSSTTPTRTEIPLPGEPAHPFTQRTPANPQFNFDTAAGRYLALCFLGSAADAQSRAAVGAVLARPDLFNDVTAACFLVSNDPADETENRLANQLPGFRVFWDFDLSVARLYGAAAPDTRSPALPATRFWLLLDPTMRIIATVPFREDGSDAAAFIRLVETLPPPARFAGIELQAPVLYLPNVFEPELCRHLIGLYETNGGHESGFMRDVGGRTVGISDARHKRRKDYDIHDMNLIAGLRSRIAQRVVPEIAKVHQFKVTRMERYIVSCYAAKDGGHFAAHRDNTSAGTAHRRFAVSINLNDDFDGGEVSFPEYGPRSFKAPPGGAVVFSCSLLHKVGKVTRGRRFAFLPFLYDEAAAQLRQRNAALVGEKGSRYRAG</sequence>
<dbReference type="InterPro" id="IPR006620">
    <property type="entry name" value="Pro_4_hyd_alph"/>
</dbReference>
<evidence type="ECO:0000259" key="8">
    <source>
        <dbReference type="PROSITE" id="PS51471"/>
    </source>
</evidence>
<comment type="cofactor">
    <cofactor evidence="1">
        <name>L-ascorbate</name>
        <dbReference type="ChEBI" id="CHEBI:38290"/>
    </cofactor>
</comment>
<reference evidence="9 10" key="1">
    <citation type="submission" date="2018-03" db="EMBL/GenBank/DDBJ databases">
        <title>Rhodobacter blasticus.</title>
        <authorList>
            <person name="Meyer T.E."/>
            <person name="Miller S."/>
            <person name="Lodha T."/>
            <person name="Gandham S."/>
            <person name="Chintalapati S."/>
            <person name="Chintalapati V.R."/>
        </authorList>
    </citation>
    <scope>NUCLEOTIDE SEQUENCE [LARGE SCALE GENOMIC DNA]</scope>
    <source>
        <strain evidence="9 10">DSM 2131</strain>
    </source>
</reference>
<dbReference type="Gene3D" id="3.40.30.10">
    <property type="entry name" value="Glutaredoxin"/>
    <property type="match status" value="1"/>
</dbReference>
<dbReference type="InterPro" id="IPR005123">
    <property type="entry name" value="Oxoglu/Fe-dep_dioxygenase_dom"/>
</dbReference>
<protein>
    <submittedName>
        <fullName evidence="9">Peroxiredoxin</fullName>
    </submittedName>
</protein>
<accession>A0A2T4J5C3</accession>
<evidence type="ECO:0000256" key="2">
    <source>
        <dbReference type="ARBA" id="ARBA00022723"/>
    </source>
</evidence>
<evidence type="ECO:0000313" key="10">
    <source>
        <dbReference type="Proteomes" id="UP000241362"/>
    </source>
</evidence>
<dbReference type="Gene3D" id="2.60.120.620">
    <property type="entry name" value="q2cbj1_9rhob like domain"/>
    <property type="match status" value="1"/>
</dbReference>
<dbReference type="SUPFAM" id="SSF51197">
    <property type="entry name" value="Clavaminate synthase-like"/>
    <property type="match status" value="1"/>
</dbReference>
<dbReference type="RefSeq" id="WP_107674429.1">
    <property type="nucleotide sequence ID" value="NZ_PZKE01000019.1"/>
</dbReference>
<dbReference type="GO" id="GO:0005506">
    <property type="term" value="F:iron ion binding"/>
    <property type="evidence" value="ECO:0007669"/>
    <property type="project" value="InterPro"/>
</dbReference>
<evidence type="ECO:0000256" key="3">
    <source>
        <dbReference type="ARBA" id="ARBA00022896"/>
    </source>
</evidence>
<dbReference type="InterPro" id="IPR044862">
    <property type="entry name" value="Pro_4_hyd_alph_FE2OG_OXY"/>
</dbReference>
<dbReference type="GO" id="GO:0051213">
    <property type="term" value="F:dioxygenase activity"/>
    <property type="evidence" value="ECO:0007669"/>
    <property type="project" value="UniProtKB-KW"/>
</dbReference>
<dbReference type="AlphaFoldDB" id="A0A2T4J5C3"/>
<name>A0A2T4J5C3_FUSBL</name>
<dbReference type="GO" id="GO:0031418">
    <property type="term" value="F:L-ascorbic acid binding"/>
    <property type="evidence" value="ECO:0007669"/>
    <property type="project" value="UniProtKB-KW"/>
</dbReference>
<feature type="region of interest" description="Disordered" evidence="7">
    <location>
        <begin position="1"/>
        <end position="28"/>
    </location>
</feature>
<organism evidence="9 10">
    <name type="scientific">Fuscovulum blasticum DSM 2131</name>
    <dbReference type="NCBI Taxonomy" id="1188250"/>
    <lineage>
        <taxon>Bacteria</taxon>
        <taxon>Pseudomonadati</taxon>
        <taxon>Pseudomonadota</taxon>
        <taxon>Alphaproteobacteria</taxon>
        <taxon>Rhodobacterales</taxon>
        <taxon>Paracoccaceae</taxon>
        <taxon>Pseudogemmobacter</taxon>
    </lineage>
</organism>
<evidence type="ECO:0000256" key="7">
    <source>
        <dbReference type="SAM" id="MobiDB-lite"/>
    </source>
</evidence>
<keyword evidence="6" id="KW-0408">Iron</keyword>
<dbReference type="SMART" id="SM00702">
    <property type="entry name" value="P4Hc"/>
    <property type="match status" value="1"/>
</dbReference>
<keyword evidence="4" id="KW-0223">Dioxygenase</keyword>
<dbReference type="SUPFAM" id="SSF52833">
    <property type="entry name" value="Thioredoxin-like"/>
    <property type="match status" value="1"/>
</dbReference>
<gene>
    <name evidence="9" type="ORF">C5F44_15345</name>
</gene>
<dbReference type="EMBL" id="PZKE01000019">
    <property type="protein sequence ID" value="PTE13106.1"/>
    <property type="molecule type" value="Genomic_DNA"/>
</dbReference>
<keyword evidence="3" id="KW-0847">Vitamin C</keyword>
<keyword evidence="5" id="KW-0560">Oxidoreductase</keyword>
<evidence type="ECO:0000256" key="1">
    <source>
        <dbReference type="ARBA" id="ARBA00001961"/>
    </source>
</evidence>
<dbReference type="Pfam" id="PF13640">
    <property type="entry name" value="2OG-FeII_Oxy_3"/>
    <property type="match status" value="1"/>
</dbReference>
<keyword evidence="10" id="KW-1185">Reference proteome</keyword>
<dbReference type="InterPro" id="IPR036249">
    <property type="entry name" value="Thioredoxin-like_sf"/>
</dbReference>
<evidence type="ECO:0000256" key="5">
    <source>
        <dbReference type="ARBA" id="ARBA00023002"/>
    </source>
</evidence>